<comment type="similarity">
    <text evidence="1">Belongs to the helicase family.</text>
</comment>
<keyword evidence="1" id="KW-0234">DNA repair</keyword>
<dbReference type="Pfam" id="PF21530">
    <property type="entry name" value="Pif1_2B_dom"/>
    <property type="match status" value="1"/>
</dbReference>
<comment type="caution">
    <text evidence="5">The sequence shown here is derived from an EMBL/GenBank/DDBJ whole genome shotgun (WGS) entry which is preliminary data.</text>
</comment>
<reference evidence="5 6" key="1">
    <citation type="submission" date="2020-12" db="EMBL/GenBank/DDBJ databases">
        <title>Metabolic potential, ecology and presence of endohyphal bacteria is reflected in genomic diversity of Mucoromycotina.</title>
        <authorList>
            <person name="Muszewska A."/>
            <person name="Okrasinska A."/>
            <person name="Steczkiewicz K."/>
            <person name="Drgas O."/>
            <person name="Orlowska M."/>
            <person name="Perlinska-Lenart U."/>
            <person name="Aleksandrzak-Piekarczyk T."/>
            <person name="Szatraj K."/>
            <person name="Zielenkiewicz U."/>
            <person name="Pilsyk S."/>
            <person name="Malc E."/>
            <person name="Mieczkowski P."/>
            <person name="Kruszewska J.S."/>
            <person name="Biernat P."/>
            <person name="Pawlowska J."/>
        </authorList>
    </citation>
    <scope>NUCLEOTIDE SEQUENCE [LARGE SCALE GENOMIC DNA]</scope>
    <source>
        <strain evidence="5 6">CBS 142.35</strain>
    </source>
</reference>
<dbReference type="InterPro" id="IPR010285">
    <property type="entry name" value="DNA_helicase_pif1-like_DEAD"/>
</dbReference>
<dbReference type="InterPro" id="IPR049163">
    <property type="entry name" value="Pif1-like_2B_dom"/>
</dbReference>
<feature type="non-terminal residue" evidence="5">
    <location>
        <position position="1"/>
    </location>
</feature>
<dbReference type="PANTHER" id="PTHR10492:SF57">
    <property type="entry name" value="ATP-DEPENDENT DNA HELICASE"/>
    <property type="match status" value="1"/>
</dbReference>
<feature type="domain" description="DNA helicase Pif1-like 2B" evidence="4">
    <location>
        <begin position="620"/>
        <end position="663"/>
    </location>
</feature>
<evidence type="ECO:0000256" key="2">
    <source>
        <dbReference type="SAM" id="MobiDB-lite"/>
    </source>
</evidence>
<dbReference type="EMBL" id="JAEPRB010000699">
    <property type="protein sequence ID" value="KAG2213237.1"/>
    <property type="molecule type" value="Genomic_DNA"/>
</dbReference>
<dbReference type="GO" id="GO:0006310">
    <property type="term" value="P:DNA recombination"/>
    <property type="evidence" value="ECO:0007669"/>
    <property type="project" value="UniProtKB-KW"/>
</dbReference>
<keyword evidence="1" id="KW-0233">DNA recombination</keyword>
<dbReference type="Gene3D" id="3.40.50.300">
    <property type="entry name" value="P-loop containing nucleotide triphosphate hydrolases"/>
    <property type="match status" value="2"/>
</dbReference>
<keyword evidence="6" id="KW-1185">Reference proteome</keyword>
<name>A0A8H7RN55_9FUNG</name>
<evidence type="ECO:0000313" key="6">
    <source>
        <dbReference type="Proteomes" id="UP000646827"/>
    </source>
</evidence>
<gene>
    <name evidence="5" type="ORF">INT45_013762</name>
</gene>
<accession>A0A8H7RN55</accession>
<keyword evidence="1" id="KW-0547">Nucleotide-binding</keyword>
<dbReference type="SUPFAM" id="SSF52540">
    <property type="entry name" value="P-loop containing nucleoside triphosphate hydrolases"/>
    <property type="match status" value="2"/>
</dbReference>
<dbReference type="Proteomes" id="UP000646827">
    <property type="component" value="Unassembled WGS sequence"/>
</dbReference>
<dbReference type="GO" id="GO:0005524">
    <property type="term" value="F:ATP binding"/>
    <property type="evidence" value="ECO:0007669"/>
    <property type="project" value="UniProtKB-KW"/>
</dbReference>
<organism evidence="5 6">
    <name type="scientific">Circinella minor</name>
    <dbReference type="NCBI Taxonomy" id="1195481"/>
    <lineage>
        <taxon>Eukaryota</taxon>
        <taxon>Fungi</taxon>
        <taxon>Fungi incertae sedis</taxon>
        <taxon>Mucoromycota</taxon>
        <taxon>Mucoromycotina</taxon>
        <taxon>Mucoromycetes</taxon>
        <taxon>Mucorales</taxon>
        <taxon>Lichtheimiaceae</taxon>
        <taxon>Circinella</taxon>
    </lineage>
</organism>
<dbReference type="EC" id="5.6.2.3" evidence="1"/>
<dbReference type="OrthoDB" id="5860629at2759"/>
<evidence type="ECO:0000256" key="1">
    <source>
        <dbReference type="RuleBase" id="RU363044"/>
    </source>
</evidence>
<dbReference type="Pfam" id="PF05970">
    <property type="entry name" value="PIF1"/>
    <property type="match status" value="1"/>
</dbReference>
<dbReference type="GO" id="GO:0006281">
    <property type="term" value="P:DNA repair"/>
    <property type="evidence" value="ECO:0007669"/>
    <property type="project" value="UniProtKB-KW"/>
</dbReference>
<dbReference type="GO" id="GO:0016787">
    <property type="term" value="F:hydrolase activity"/>
    <property type="evidence" value="ECO:0007669"/>
    <property type="project" value="UniProtKB-KW"/>
</dbReference>
<dbReference type="CDD" id="cd18809">
    <property type="entry name" value="SF1_C_RecD"/>
    <property type="match status" value="1"/>
</dbReference>
<keyword evidence="1" id="KW-0067">ATP-binding</keyword>
<evidence type="ECO:0000259" key="4">
    <source>
        <dbReference type="Pfam" id="PF21530"/>
    </source>
</evidence>
<dbReference type="GO" id="GO:0000723">
    <property type="term" value="P:telomere maintenance"/>
    <property type="evidence" value="ECO:0007669"/>
    <property type="project" value="InterPro"/>
</dbReference>
<sequence length="781" mass="88844">TFLDARYVSASEGCWRLFSFSLHHEYPAHRRLAIHLQDEQLVYFNEGETATDVIQGRAHETTLTAWFEYNRQHPNDTALQNTLYINFPEDYVFVDRTRSWKIRERGHGGTIGRIYAVSPREVEKYHLRLLLYHVPGGKSFDDMRTIDRGTQNAEILPMFQAAARRRGLITGQQEWNDCLNQANTYQQPYALRRLFAVILVFCHPDNLYNLWLSHRDSMTEDYLHTARQEQNDQSIQFSDFLYNQALLDTESVMINLSRSLRDFDGFVLQEVVNEHNAADNNEPAIIREHRRLAAQLALQPEQQFQFNEDQQPIFNAIINYLDAPQDQPKLCFVDGPGGTGKTYLFNAILEHVRRAGHIALAVATSGTAALLLDGGRTAHSTFKIPLEVHQTSMCNFAPGSAIARLISMASIIVWDEASMISRDLIETVNRSVQDIMRVVDPALEHIPFGGKVVVFGGDFRQVLPVIPNAERPQIVAQCLNQSRDIWRHIVIHRLRTNMRVQQAANTADANQLRDFAEYLLRIGNGAEPIVPNTEDRVQIPTQMIMPRYNTYDLIAAVFGNLHLPTVNRQFLTSRAILTPKNKDVAILNNLILDQFPGDISELKSADTVDDLEDQIRYPNEFLNSLDPSDLPPHNLKLKVGCPIMLLRNLDTANGLCNGTRLIVRSWRQYVLEAEIATGRQAGTIVLIPRITLTPSQTQSPIIFKRTQFPVRLAFSMTINKAQGQTFDNVGLYLPEPPFTHGLLYVAMSRVRTPASIRIMLNPDNSTQPDQEGFTTRNVVYH</sequence>
<comment type="cofactor">
    <cofactor evidence="1">
        <name>Mg(2+)</name>
        <dbReference type="ChEBI" id="CHEBI:18420"/>
    </cofactor>
</comment>
<feature type="compositionally biased region" description="Polar residues" evidence="2">
    <location>
        <begin position="762"/>
        <end position="781"/>
    </location>
</feature>
<dbReference type="AlphaFoldDB" id="A0A8H7RN55"/>
<evidence type="ECO:0000259" key="3">
    <source>
        <dbReference type="Pfam" id="PF05970"/>
    </source>
</evidence>
<dbReference type="GO" id="GO:0043139">
    <property type="term" value="F:5'-3' DNA helicase activity"/>
    <property type="evidence" value="ECO:0007669"/>
    <property type="project" value="UniProtKB-EC"/>
</dbReference>
<proteinExistence type="inferred from homology"/>
<keyword evidence="1" id="KW-0227">DNA damage</keyword>
<dbReference type="PANTHER" id="PTHR10492">
    <property type="match status" value="1"/>
</dbReference>
<protein>
    <recommendedName>
        <fullName evidence="1">ATP-dependent DNA helicase</fullName>
        <ecNumber evidence="1">5.6.2.3</ecNumber>
    </recommendedName>
</protein>
<dbReference type="InterPro" id="IPR027417">
    <property type="entry name" value="P-loop_NTPase"/>
</dbReference>
<comment type="catalytic activity">
    <reaction evidence="1">
        <text>ATP + H2O = ADP + phosphate + H(+)</text>
        <dbReference type="Rhea" id="RHEA:13065"/>
        <dbReference type="ChEBI" id="CHEBI:15377"/>
        <dbReference type="ChEBI" id="CHEBI:15378"/>
        <dbReference type="ChEBI" id="CHEBI:30616"/>
        <dbReference type="ChEBI" id="CHEBI:43474"/>
        <dbReference type="ChEBI" id="CHEBI:456216"/>
        <dbReference type="EC" id="5.6.2.3"/>
    </reaction>
</comment>
<keyword evidence="1" id="KW-0378">Hydrolase</keyword>
<feature type="non-terminal residue" evidence="5">
    <location>
        <position position="781"/>
    </location>
</feature>
<feature type="region of interest" description="Disordered" evidence="2">
    <location>
        <begin position="761"/>
        <end position="781"/>
    </location>
</feature>
<evidence type="ECO:0000313" key="5">
    <source>
        <dbReference type="EMBL" id="KAG2213237.1"/>
    </source>
</evidence>
<feature type="domain" description="DNA helicase Pif1-like DEAD-box helicase" evidence="3">
    <location>
        <begin position="305"/>
        <end position="527"/>
    </location>
</feature>
<keyword evidence="1" id="KW-0347">Helicase</keyword>